<keyword evidence="5 6" id="KW-0449">Lipoprotein</keyword>
<dbReference type="PANTHER" id="PTHR30429:SF0">
    <property type="entry name" value="METHIONINE-BINDING LIPOPROTEIN METQ"/>
    <property type="match status" value="1"/>
</dbReference>
<dbReference type="GO" id="GO:0005524">
    <property type="term" value="F:ATP binding"/>
    <property type="evidence" value="ECO:0007669"/>
    <property type="project" value="UniProtKB-KW"/>
</dbReference>
<protein>
    <recommendedName>
        <fullName evidence="6">Lipoprotein</fullName>
    </recommendedName>
</protein>
<dbReference type="PANTHER" id="PTHR30429">
    <property type="entry name" value="D-METHIONINE-BINDING LIPOPROTEIN METQ"/>
    <property type="match status" value="1"/>
</dbReference>
<dbReference type="eggNOG" id="COG1464">
    <property type="taxonomic scope" value="Bacteria"/>
</dbReference>
<dbReference type="Proteomes" id="UP000051658">
    <property type="component" value="Unassembled WGS sequence"/>
</dbReference>
<proteinExistence type="inferred from homology"/>
<accession>A0A0R2I689</accession>
<dbReference type="SUPFAM" id="SSF53850">
    <property type="entry name" value="Periplasmic binding protein-like II"/>
    <property type="match status" value="1"/>
</dbReference>
<dbReference type="PATRIC" id="fig|1449336.4.peg.1068"/>
<organism evidence="8 9">
    <name type="scientific">Carnobacterium divergens DSM 20623</name>
    <dbReference type="NCBI Taxonomy" id="1449336"/>
    <lineage>
        <taxon>Bacteria</taxon>
        <taxon>Bacillati</taxon>
        <taxon>Bacillota</taxon>
        <taxon>Bacilli</taxon>
        <taxon>Lactobacillales</taxon>
        <taxon>Carnobacteriaceae</taxon>
        <taxon>Carnobacterium</taxon>
    </lineage>
</organism>
<dbReference type="PIRSF" id="PIRSF002854">
    <property type="entry name" value="MetQ"/>
    <property type="match status" value="1"/>
</dbReference>
<evidence type="ECO:0000256" key="7">
    <source>
        <dbReference type="PIRSR" id="PIRSR002854-1"/>
    </source>
</evidence>
<dbReference type="PROSITE" id="PS51257">
    <property type="entry name" value="PROKAR_LIPOPROTEIN"/>
    <property type="match status" value="1"/>
</dbReference>
<evidence type="ECO:0000256" key="1">
    <source>
        <dbReference type="ARBA" id="ARBA00004635"/>
    </source>
</evidence>
<name>A0A0R2I689_CARDV</name>
<evidence type="ECO:0000313" key="9">
    <source>
        <dbReference type="Proteomes" id="UP000051658"/>
    </source>
</evidence>
<comment type="subcellular location">
    <subcellularLocation>
        <location evidence="1">Membrane</location>
        <topology evidence="1">Lipid-anchor</topology>
    </subcellularLocation>
</comment>
<keyword evidence="8" id="KW-0067">ATP-binding</keyword>
<evidence type="ECO:0000256" key="3">
    <source>
        <dbReference type="ARBA" id="ARBA00023136"/>
    </source>
</evidence>
<keyword evidence="3" id="KW-0472">Membrane</keyword>
<comment type="caution">
    <text evidence="8">The sequence shown here is derived from an EMBL/GenBank/DDBJ whole genome shotgun (WGS) entry which is preliminary data.</text>
</comment>
<dbReference type="GO" id="GO:0016020">
    <property type="term" value="C:membrane"/>
    <property type="evidence" value="ECO:0007669"/>
    <property type="project" value="UniProtKB-SubCell"/>
</dbReference>
<keyword evidence="2" id="KW-0732">Signal</keyword>
<dbReference type="CDD" id="cd13597">
    <property type="entry name" value="PBP2_lipoprotein_Tp32"/>
    <property type="match status" value="1"/>
</dbReference>
<keyword evidence="9" id="KW-1185">Reference proteome</keyword>
<dbReference type="InterPro" id="IPR004872">
    <property type="entry name" value="Lipoprotein_NlpA"/>
</dbReference>
<dbReference type="Gene3D" id="3.40.190.10">
    <property type="entry name" value="Periplasmic binding protein-like II"/>
    <property type="match status" value="2"/>
</dbReference>
<gene>
    <name evidence="8" type="ORF">IV74_GL001043</name>
</gene>
<evidence type="ECO:0000256" key="2">
    <source>
        <dbReference type="ARBA" id="ARBA00022729"/>
    </source>
</evidence>
<feature type="lipid moiety-binding region" description="S-diacylglycerol cysteine" evidence="7">
    <location>
        <position position="27"/>
    </location>
</feature>
<sequence length="281" mass="31024">MGEFIMKKSKIFGIILTLGLVGTLAACGNGGKDSKKSDEDTLKIGASNVPHAEILEHVKPILEKEGVKLDIKTYTDYVIPNKALADGEIDANYFQHIPYFKNQVKENNYKFENAGEIHIEPLGLYSKRVKDLKDVKEGATVIVSNSQTDWGRVISILQDAGLVKVKKGVDITTATFDDIAENPKKLKFTYESDPALMTTFLDNDEGDLIAINSNFAVDAGLDPLKDAVALEKTSSPYANIIAVRSEDKDDPRIKKLVKVLKSEDVKKWILDKWKGAVVPVD</sequence>
<dbReference type="AlphaFoldDB" id="A0A0R2I689"/>
<keyword evidence="4" id="KW-0564">Palmitate</keyword>
<reference evidence="8 9" key="1">
    <citation type="journal article" date="2015" name="Genome Announc.">
        <title>Expanding the biotechnology potential of lactobacilli through comparative genomics of 213 strains and associated genera.</title>
        <authorList>
            <person name="Sun Z."/>
            <person name="Harris H.M."/>
            <person name="McCann A."/>
            <person name="Guo C."/>
            <person name="Argimon S."/>
            <person name="Zhang W."/>
            <person name="Yang X."/>
            <person name="Jeffery I.B."/>
            <person name="Cooney J.C."/>
            <person name="Kagawa T.F."/>
            <person name="Liu W."/>
            <person name="Song Y."/>
            <person name="Salvetti E."/>
            <person name="Wrobel A."/>
            <person name="Rasinkangas P."/>
            <person name="Parkhill J."/>
            <person name="Rea M.C."/>
            <person name="O'Sullivan O."/>
            <person name="Ritari J."/>
            <person name="Douillard F.P."/>
            <person name="Paul Ross R."/>
            <person name="Yang R."/>
            <person name="Briner A.E."/>
            <person name="Felis G.E."/>
            <person name="de Vos W.M."/>
            <person name="Barrangou R."/>
            <person name="Klaenhammer T.R."/>
            <person name="Caufield P.W."/>
            <person name="Cui Y."/>
            <person name="Zhang H."/>
            <person name="O'Toole P.W."/>
        </authorList>
    </citation>
    <scope>NUCLEOTIDE SEQUENCE [LARGE SCALE GENOMIC DNA]</scope>
    <source>
        <strain evidence="8 9">DSM 20623</strain>
    </source>
</reference>
<dbReference type="Pfam" id="PF03180">
    <property type="entry name" value="Lipoprotein_9"/>
    <property type="match status" value="1"/>
</dbReference>
<evidence type="ECO:0000256" key="6">
    <source>
        <dbReference type="PIRNR" id="PIRNR002854"/>
    </source>
</evidence>
<keyword evidence="8" id="KW-0547">Nucleotide-binding</keyword>
<evidence type="ECO:0000256" key="4">
    <source>
        <dbReference type="ARBA" id="ARBA00023139"/>
    </source>
</evidence>
<evidence type="ECO:0000313" key="8">
    <source>
        <dbReference type="EMBL" id="KRN57788.1"/>
    </source>
</evidence>
<comment type="similarity">
    <text evidence="6">Belongs to the nlpA lipoprotein family.</text>
</comment>
<evidence type="ECO:0000256" key="5">
    <source>
        <dbReference type="ARBA" id="ARBA00023288"/>
    </source>
</evidence>
<dbReference type="EMBL" id="JQBS01000001">
    <property type="protein sequence ID" value="KRN57788.1"/>
    <property type="molecule type" value="Genomic_DNA"/>
</dbReference>